<keyword evidence="1" id="KW-0472">Membrane</keyword>
<dbReference type="eggNOG" id="ENOG502T8PC">
    <property type="taxonomic scope" value="Eukaryota"/>
</dbReference>
<evidence type="ECO:0000313" key="3">
    <source>
        <dbReference type="Proteomes" id="UP000007174"/>
    </source>
</evidence>
<dbReference type="VEuPathDB" id="FungiDB:CH63R_03536"/>
<dbReference type="HOGENOM" id="CLU_059036_0_0_1"/>
<proteinExistence type="predicted"/>
<organism evidence="2 3">
    <name type="scientific">Colletotrichum higginsianum (strain IMI 349063)</name>
    <name type="common">Crucifer anthracnose fungus</name>
    <dbReference type="NCBI Taxonomy" id="759273"/>
    <lineage>
        <taxon>Eukaryota</taxon>
        <taxon>Fungi</taxon>
        <taxon>Dikarya</taxon>
        <taxon>Ascomycota</taxon>
        <taxon>Pezizomycotina</taxon>
        <taxon>Sordariomycetes</taxon>
        <taxon>Hypocreomycetidae</taxon>
        <taxon>Glomerellales</taxon>
        <taxon>Glomerellaceae</taxon>
        <taxon>Colletotrichum</taxon>
        <taxon>Colletotrichum destructivum species complex</taxon>
    </lineage>
</organism>
<dbReference type="AlphaFoldDB" id="H1VH67"/>
<sequence>MDICNVSSTAYIGVNSTSGEALLFRDFDESRHNIALCGPPTYLRPDPGGCLLPWPYTMAWILIHLPVTVLRVTRWEKVQTLSIILAFFSVYFTVQAYTTYLIPAKILVWMPLALVLDIGAMMQLVFLIVDENGATILRSALKESIVRPFLKDRVEAIPFTGEADNANTGDKSELFHSPGHMLPSNSISQCNTVPSGRGLIGQAWLTVLALTLLAALLVLQIIGLVAAVKGRGQEGLKAEWCSPMFQSAEAVLVNCETPPTQVEKSFSQGIGCISLPADEQYHWLNITVVVLLVSVVFEIFDAAILVLVGNNARWWRARMKRPWFTMFTGNAVLLCILVSGVISSSHLPIGVNRTVWVFKYEQSVRSAIVCQGTLMSAGVRGSIIGWTDGFLSSWGSTYTGF</sequence>
<reference evidence="3" key="1">
    <citation type="journal article" date="2012" name="Nat. Genet.">
        <title>Lifestyle transitions in plant pathogenic Colletotrichum fungi deciphered by genome and transcriptome analyses.</title>
        <authorList>
            <person name="O'Connell R.J."/>
            <person name="Thon M.R."/>
            <person name="Hacquard S."/>
            <person name="Amyotte S.G."/>
            <person name="Kleemann J."/>
            <person name="Torres M.F."/>
            <person name="Damm U."/>
            <person name="Buiate E.A."/>
            <person name="Epstein L."/>
            <person name="Alkan N."/>
            <person name="Altmueller J."/>
            <person name="Alvarado-Balderrama L."/>
            <person name="Bauser C.A."/>
            <person name="Becker C."/>
            <person name="Birren B.W."/>
            <person name="Chen Z."/>
            <person name="Choi J."/>
            <person name="Crouch J.A."/>
            <person name="Duvick J.P."/>
            <person name="Farman M.A."/>
            <person name="Gan P."/>
            <person name="Heiman D."/>
            <person name="Henrissat B."/>
            <person name="Howard R.J."/>
            <person name="Kabbage M."/>
            <person name="Koch C."/>
            <person name="Kracher B."/>
            <person name="Kubo Y."/>
            <person name="Law A.D."/>
            <person name="Lebrun M.-H."/>
            <person name="Lee Y.-H."/>
            <person name="Miyara I."/>
            <person name="Moore N."/>
            <person name="Neumann U."/>
            <person name="Nordstroem K."/>
            <person name="Panaccione D.G."/>
            <person name="Panstruga R."/>
            <person name="Place M."/>
            <person name="Proctor R.H."/>
            <person name="Prusky D."/>
            <person name="Rech G."/>
            <person name="Reinhardt R."/>
            <person name="Rollins J.A."/>
            <person name="Rounsley S."/>
            <person name="Schardl C.L."/>
            <person name="Schwartz D.C."/>
            <person name="Shenoy N."/>
            <person name="Shirasu K."/>
            <person name="Sikhakolli U.R."/>
            <person name="Stueber K."/>
            <person name="Sukno S.A."/>
            <person name="Sweigard J.A."/>
            <person name="Takano Y."/>
            <person name="Takahara H."/>
            <person name="Trail F."/>
            <person name="van der Does H.C."/>
            <person name="Voll L.M."/>
            <person name="Will I."/>
            <person name="Young S."/>
            <person name="Zeng Q."/>
            <person name="Zhang J."/>
            <person name="Zhou S."/>
            <person name="Dickman M.B."/>
            <person name="Schulze-Lefert P."/>
            <person name="Ver Loren van Themaat E."/>
            <person name="Ma L.-J."/>
            <person name="Vaillancourt L.J."/>
        </authorList>
    </citation>
    <scope>NUCLEOTIDE SEQUENCE [LARGE SCALE GENOMIC DNA]</scope>
    <source>
        <strain evidence="3">IMI 349063</strain>
    </source>
</reference>
<feature type="transmembrane region" description="Helical" evidence="1">
    <location>
        <begin position="80"/>
        <end position="100"/>
    </location>
</feature>
<protein>
    <submittedName>
        <fullName evidence="2">Uncharacterized protein</fullName>
    </submittedName>
</protein>
<feature type="transmembrane region" description="Helical" evidence="1">
    <location>
        <begin position="203"/>
        <end position="228"/>
    </location>
</feature>
<dbReference type="EMBL" id="CACQ02003569">
    <property type="protein sequence ID" value="CCF39570.1"/>
    <property type="molecule type" value="Genomic_DNA"/>
</dbReference>
<keyword evidence="1" id="KW-1133">Transmembrane helix</keyword>
<evidence type="ECO:0000256" key="1">
    <source>
        <dbReference type="SAM" id="Phobius"/>
    </source>
</evidence>
<keyword evidence="1" id="KW-0812">Transmembrane</keyword>
<name>H1VH67_COLHI</name>
<feature type="transmembrane region" description="Helical" evidence="1">
    <location>
        <begin position="322"/>
        <end position="342"/>
    </location>
</feature>
<feature type="transmembrane region" description="Helical" evidence="1">
    <location>
        <begin position="106"/>
        <end position="129"/>
    </location>
</feature>
<dbReference type="Proteomes" id="UP000007174">
    <property type="component" value="Unassembled WGS sequence"/>
</dbReference>
<accession>H1VH67</accession>
<evidence type="ECO:0000313" key="2">
    <source>
        <dbReference type="EMBL" id="CCF39570.1"/>
    </source>
</evidence>
<gene>
    <name evidence="2" type="ORF">CH063_00027</name>
</gene>
<feature type="transmembrane region" description="Helical" evidence="1">
    <location>
        <begin position="283"/>
        <end position="310"/>
    </location>
</feature>
<feature type="transmembrane region" description="Helical" evidence="1">
    <location>
        <begin position="54"/>
        <end position="73"/>
    </location>
</feature>